<dbReference type="InterPro" id="IPR056924">
    <property type="entry name" value="SH3_Tf2-1"/>
</dbReference>
<dbReference type="EMBL" id="OIVN01004445">
    <property type="protein sequence ID" value="SPD17366.1"/>
    <property type="molecule type" value="Genomic_DNA"/>
</dbReference>
<dbReference type="EC" id="2.7.7.49" evidence="1"/>
<keyword evidence="11" id="KW-0229">DNA integration</keyword>
<dbReference type="InterPro" id="IPR021109">
    <property type="entry name" value="Peptidase_aspartic_dom_sf"/>
</dbReference>
<keyword evidence="12" id="KW-0695">RNA-directed DNA polymerase</keyword>
<keyword evidence="13" id="KW-0239">DNA-directed DNA polymerase</keyword>
<evidence type="ECO:0000256" key="9">
    <source>
        <dbReference type="ARBA" id="ARBA00022801"/>
    </source>
</evidence>
<accession>A0A2N9HTL1</accession>
<sequence length="1951" mass="222894">MEVITGAEAPEYLKGPYVQKEDTIDIPTKDIAIPIMKNGRGHRMQSMVWFERKKRSPRGRKEAQDNSIEAEQSQETSMGNIQVDLTEDIEDIKNIEGIEDLEDIEGVENFEGIEDIDDIKIEGTDDIEEIEESEAMECTETDEVLEIQLGKPEIESEEPRNCQIISCNAITLSREFMATSWVQREEDAQGATPILLANDEEFQDTGQKQISTHPIRMDDIKEEVQDTLIEVNLGTKKDPRITFVSGHLGPEEFGKIMTILRRYKDCFALDYPELPGLSRKLVEHRLPIKKGFLPFQQAPRRMAPYITLKIKEEIERLVRASFIRPARADSIMVQELRSGVPAGVFQETLQAFQQQLDDHTTGMGAIGARMDRMESSFAALQSLLEERLPLRNPAQPEVNQIAPGAEARTRPGKRRNAMPMRPPLHGDEFHQEFPRQGREFARPFQVDADQFDDIMEPPWPGRAYLRHERHFNQGNQYQQPVPRADLYGDFPDRNWPVEGHNGQWYEPGGERRAYGREREQVRPPGRVPYWQNQREPPWQQGRAPMGPRPVKLEFPRFKGGDPTSWVYRALQFFHYYQIPEEEKVTHASYHLDEEALIWFQDSEHEIFNWTDFVRAVQMRFGLATYDDPMETLTKLRHTQSVAAYKSQFEALSNRIRNLSEHHKLSCFMSGLRDDVRLAVKMQGPRGLGEAYALARIQEEYLATCRRGYRSSFDNTRNNWQSTLPAQSAKGEFKTPDIKTSPKHPVLVHKLTPMQMSERRKKGLCYNCDEKWNPDHKCVKRRIYEMVAVNENEEGLESELEECDEEIELEETDPEITLNALLGSPAPKTMRVNSKIKQQRAVVLLDTGSTHNFLDWKLAKNLKLTIDTSKTFKVKVANGAVINTKGEIKGLLVEVQGHQFLIDFSLLDLGGSGVVLGTQWLRTLGVISWDFEQLKMGFTHQGKEVLLQGMQTGKSSIQGSKEFARKSPAQGLLLQVSQLTEGSDQEPDHLAVSQQVPPAVQLVLQQHASVFREPQGLPPLRGHEHQILLKEGTQPICQRPYRYPFYQKTEIENIVEELLESGSIRPSQSPFSSPVLLVRKADGSWRMCIDYRGLNKETVKDKFPIPVVDELLDELNGAWVFSKLDLRSGYHQIRMKERDIEKTAFRTHEGHYEYLVMPFGLTNAPSTFQALMNEVFKPYLRKFVLVFFDDILVYSQDLEQHVGHLEIVLQVLLQHQLFAKLSKCVFAVQEVEYLGHIISGQGVQTDPKKTAAMIAWPIPKSIKALRGFLGLTGYYRKFIKGYGQIASPLTSLLKKDAFRWNGAATDAFEKLKVAVSQPPVLALPDFNKSFVVECDASGYGIGAVLMQDGRPIAYYSQGLKGKNLFLSTYEKELLALVLSVKKWRPYLLGKSFVIKTDQQSLKHLLEQRVGTPMQQKWITKLLGYPFVVEYKKGKENLVADALSRQADSELSLEIDKAARMENNGGAKLWAISFPSPTWLSELKQSYADDPATKQLLGTLVQGQVKHYSLQNGLILFKNRIYLGPQCNLKQKVLSLIHDSPLGGHSGYLKTLQRAKRDWYWQGMKQAIKTYIKNCDTCQRIKTETTKPAGLLQPLSIPYRPWHSISMDFIEGLPTSNRQSVILVVVDRLTKYVHFIPLSHPYTAAKVASLFMQYVFKLHGLPSSIVSDRDTAFTSIFWQELFIKQGIELAMSSAYHPQTDGQTEVVNRSLEQYLRAFASDKPQQWVDWLPLAEFWFNTNYHTSTHTSPFEALYGYPPPTLMEYIPGTTKVEAVEDHLSQRQQAISLLKTNLAAAQERMKLQTDKHRQERVFQVGDWVYLRLQPFKQRSMHQKMGKLAPKFYGPYQILQRIGAVAYKLDLPTDARIHPVFHVSCLKMKLGQSILPLPQLPPMDAGGQLTPEPAQVLHSRNINTRRHKGGTEVLVQWTGTSKADATWESLHQLQKQFPHLVDKVL</sequence>
<dbReference type="InterPro" id="IPR023780">
    <property type="entry name" value="Chromo_domain"/>
</dbReference>
<feature type="region of interest" description="Disordered" evidence="17">
    <location>
        <begin position="523"/>
        <end position="545"/>
    </location>
</feature>
<dbReference type="PANTHER" id="PTHR37984:SF5">
    <property type="entry name" value="PROTEIN NYNRIN-LIKE"/>
    <property type="match status" value="1"/>
</dbReference>
<dbReference type="InterPro" id="IPR012337">
    <property type="entry name" value="RNaseH-like_sf"/>
</dbReference>
<evidence type="ECO:0000256" key="1">
    <source>
        <dbReference type="ARBA" id="ARBA00012493"/>
    </source>
</evidence>
<keyword evidence="15" id="KW-0233">DNA recombination</keyword>
<dbReference type="InterPro" id="IPR000477">
    <property type="entry name" value="RT_dom"/>
</dbReference>
<dbReference type="Gene3D" id="1.10.340.70">
    <property type="match status" value="1"/>
</dbReference>
<dbReference type="SUPFAM" id="SSF54160">
    <property type="entry name" value="Chromo domain-like"/>
    <property type="match status" value="1"/>
</dbReference>
<evidence type="ECO:0000256" key="13">
    <source>
        <dbReference type="ARBA" id="ARBA00022932"/>
    </source>
</evidence>
<dbReference type="InterPro" id="IPR043502">
    <property type="entry name" value="DNA/RNA_pol_sf"/>
</dbReference>
<dbReference type="InterPro" id="IPR016197">
    <property type="entry name" value="Chromo-like_dom_sf"/>
</dbReference>
<dbReference type="GO" id="GO:0004190">
    <property type="term" value="F:aspartic-type endopeptidase activity"/>
    <property type="evidence" value="ECO:0007669"/>
    <property type="project" value="UniProtKB-KW"/>
</dbReference>
<feature type="domain" description="Reverse transcriptase" evidence="19">
    <location>
        <begin position="1058"/>
        <end position="1237"/>
    </location>
</feature>
<feature type="domain" description="Integrase catalytic" evidence="20">
    <location>
        <begin position="1595"/>
        <end position="1754"/>
    </location>
</feature>
<dbReference type="PROSITE" id="PS50878">
    <property type="entry name" value="RT_POL"/>
    <property type="match status" value="1"/>
</dbReference>
<reference evidence="21" key="1">
    <citation type="submission" date="2018-02" db="EMBL/GenBank/DDBJ databases">
        <authorList>
            <person name="Cohen D.B."/>
            <person name="Kent A.D."/>
        </authorList>
    </citation>
    <scope>NUCLEOTIDE SEQUENCE</scope>
</reference>
<evidence type="ECO:0000256" key="14">
    <source>
        <dbReference type="ARBA" id="ARBA00023125"/>
    </source>
</evidence>
<evidence type="ECO:0000256" key="8">
    <source>
        <dbReference type="ARBA" id="ARBA00022759"/>
    </source>
</evidence>
<dbReference type="GO" id="GO:0046872">
    <property type="term" value="F:metal ion binding"/>
    <property type="evidence" value="ECO:0007669"/>
    <property type="project" value="UniProtKB-KW"/>
</dbReference>
<evidence type="ECO:0000256" key="15">
    <source>
        <dbReference type="ARBA" id="ARBA00023172"/>
    </source>
</evidence>
<keyword evidence="5" id="KW-0540">Nuclease</keyword>
<evidence type="ECO:0000256" key="3">
    <source>
        <dbReference type="ARBA" id="ARBA00022679"/>
    </source>
</evidence>
<gene>
    <name evidence="21" type="ORF">FSB_LOCUS45248</name>
</gene>
<dbReference type="GO" id="GO:0015074">
    <property type="term" value="P:DNA integration"/>
    <property type="evidence" value="ECO:0007669"/>
    <property type="project" value="UniProtKB-KW"/>
</dbReference>
<evidence type="ECO:0000256" key="11">
    <source>
        <dbReference type="ARBA" id="ARBA00022908"/>
    </source>
</evidence>
<dbReference type="Gene3D" id="3.30.420.10">
    <property type="entry name" value="Ribonuclease H-like superfamily/Ribonuclease H"/>
    <property type="match status" value="1"/>
</dbReference>
<dbReference type="PANTHER" id="PTHR37984">
    <property type="entry name" value="PROTEIN CBG26694"/>
    <property type="match status" value="1"/>
</dbReference>
<evidence type="ECO:0000256" key="6">
    <source>
        <dbReference type="ARBA" id="ARBA00022723"/>
    </source>
</evidence>
<dbReference type="Pfam" id="PF17917">
    <property type="entry name" value="RT_RNaseH"/>
    <property type="match status" value="1"/>
</dbReference>
<dbReference type="CDD" id="cd09274">
    <property type="entry name" value="RNase_HI_RT_Ty3"/>
    <property type="match status" value="1"/>
</dbReference>
<dbReference type="FunFam" id="3.10.10.10:FF:000007">
    <property type="entry name" value="Retrovirus-related Pol polyprotein from transposon 17.6-like Protein"/>
    <property type="match status" value="1"/>
</dbReference>
<dbReference type="SUPFAM" id="SSF53098">
    <property type="entry name" value="Ribonuclease H-like"/>
    <property type="match status" value="1"/>
</dbReference>
<evidence type="ECO:0000259" key="18">
    <source>
        <dbReference type="PROSITE" id="PS50013"/>
    </source>
</evidence>
<name>A0A2N9HTL1_FAGSY</name>
<evidence type="ECO:0000256" key="12">
    <source>
        <dbReference type="ARBA" id="ARBA00022918"/>
    </source>
</evidence>
<feature type="coiled-coil region" evidence="16">
    <location>
        <begin position="785"/>
        <end position="812"/>
    </location>
</feature>
<feature type="domain" description="Chromo" evidence="18">
    <location>
        <begin position="1897"/>
        <end position="1951"/>
    </location>
</feature>
<dbReference type="GO" id="GO:0003677">
    <property type="term" value="F:DNA binding"/>
    <property type="evidence" value="ECO:0007669"/>
    <property type="project" value="UniProtKB-KW"/>
</dbReference>
<dbReference type="Pfam" id="PF24626">
    <property type="entry name" value="SH3_Tf2-1"/>
    <property type="match status" value="1"/>
</dbReference>
<protein>
    <recommendedName>
        <fullName evidence="1">RNA-directed DNA polymerase</fullName>
        <ecNumber evidence="1">2.7.7.49</ecNumber>
    </recommendedName>
</protein>
<dbReference type="Gene3D" id="3.30.70.270">
    <property type="match status" value="2"/>
</dbReference>
<dbReference type="Gene3D" id="3.10.10.10">
    <property type="entry name" value="HIV Type 1 Reverse Transcriptase, subunit A, domain 1"/>
    <property type="match status" value="1"/>
</dbReference>
<evidence type="ECO:0000259" key="20">
    <source>
        <dbReference type="PROSITE" id="PS50994"/>
    </source>
</evidence>
<dbReference type="InterPro" id="IPR041588">
    <property type="entry name" value="Integrase_H2C2"/>
</dbReference>
<dbReference type="Pfam" id="PF13975">
    <property type="entry name" value="gag-asp_proteas"/>
    <property type="match status" value="1"/>
</dbReference>
<dbReference type="FunFam" id="1.10.340.70:FF:000001">
    <property type="entry name" value="Retrovirus-related Pol polyprotein from transposon gypsy-like Protein"/>
    <property type="match status" value="1"/>
</dbReference>
<dbReference type="Pfam" id="PF00078">
    <property type="entry name" value="RVT_1"/>
    <property type="match status" value="1"/>
</dbReference>
<keyword evidence="2" id="KW-0645">Protease</keyword>
<keyword evidence="14" id="KW-0238">DNA-binding</keyword>
<dbReference type="InterPro" id="IPR045358">
    <property type="entry name" value="Ty3_capsid"/>
</dbReference>
<feature type="coiled-coil region" evidence="16">
    <location>
        <begin position="1775"/>
        <end position="1802"/>
    </location>
</feature>
<evidence type="ECO:0000256" key="16">
    <source>
        <dbReference type="SAM" id="Coils"/>
    </source>
</evidence>
<evidence type="ECO:0000256" key="7">
    <source>
        <dbReference type="ARBA" id="ARBA00022750"/>
    </source>
</evidence>
<dbReference type="FunFam" id="3.30.70.270:FF:000020">
    <property type="entry name" value="Transposon Tf2-6 polyprotein-like Protein"/>
    <property type="match status" value="1"/>
</dbReference>
<evidence type="ECO:0000256" key="2">
    <source>
        <dbReference type="ARBA" id="ARBA00022670"/>
    </source>
</evidence>
<dbReference type="InterPro" id="IPR001584">
    <property type="entry name" value="Integrase_cat-core"/>
</dbReference>
<evidence type="ECO:0000256" key="5">
    <source>
        <dbReference type="ARBA" id="ARBA00022722"/>
    </source>
</evidence>
<dbReference type="InterPro" id="IPR000953">
    <property type="entry name" value="Chromo/chromo_shadow_dom"/>
</dbReference>
<dbReference type="Pfam" id="PF19259">
    <property type="entry name" value="Ty3_capsid"/>
    <property type="match status" value="1"/>
</dbReference>
<keyword evidence="10" id="KW-0460">Magnesium</keyword>
<dbReference type="Pfam" id="PF00385">
    <property type="entry name" value="Chromo"/>
    <property type="match status" value="1"/>
</dbReference>
<dbReference type="Pfam" id="PF17921">
    <property type="entry name" value="Integrase_H2C2"/>
    <property type="match status" value="1"/>
</dbReference>
<keyword evidence="16" id="KW-0175">Coiled coil</keyword>
<keyword evidence="3" id="KW-0808">Transferase</keyword>
<dbReference type="CDD" id="cd01647">
    <property type="entry name" value="RT_LTR"/>
    <property type="match status" value="1"/>
</dbReference>
<dbReference type="GO" id="GO:0004519">
    <property type="term" value="F:endonuclease activity"/>
    <property type="evidence" value="ECO:0007669"/>
    <property type="project" value="UniProtKB-KW"/>
</dbReference>
<keyword evidence="6" id="KW-0479">Metal-binding</keyword>
<dbReference type="Pfam" id="PF00665">
    <property type="entry name" value="rve"/>
    <property type="match status" value="1"/>
</dbReference>
<dbReference type="InterPro" id="IPR036397">
    <property type="entry name" value="RNaseH_sf"/>
</dbReference>
<dbReference type="SUPFAM" id="SSF50630">
    <property type="entry name" value="Acid proteases"/>
    <property type="match status" value="1"/>
</dbReference>
<dbReference type="GO" id="GO:0003964">
    <property type="term" value="F:RNA-directed DNA polymerase activity"/>
    <property type="evidence" value="ECO:0007669"/>
    <property type="project" value="UniProtKB-KW"/>
</dbReference>
<dbReference type="InterPro" id="IPR041373">
    <property type="entry name" value="RT_RNaseH"/>
</dbReference>
<evidence type="ECO:0000313" key="21">
    <source>
        <dbReference type="EMBL" id="SPD17366.1"/>
    </source>
</evidence>
<keyword evidence="9" id="KW-0378">Hydrolase</keyword>
<dbReference type="PROSITE" id="PS50013">
    <property type="entry name" value="CHROMO_2"/>
    <property type="match status" value="1"/>
</dbReference>
<evidence type="ECO:0000256" key="10">
    <source>
        <dbReference type="ARBA" id="ARBA00022842"/>
    </source>
</evidence>
<keyword evidence="7" id="KW-0064">Aspartyl protease</keyword>
<dbReference type="FunFam" id="3.30.420.10:FF:000032">
    <property type="entry name" value="Retrovirus-related Pol polyprotein from transposon 297-like Protein"/>
    <property type="match status" value="1"/>
</dbReference>
<keyword evidence="8" id="KW-0255">Endonuclease</keyword>
<evidence type="ECO:0000256" key="4">
    <source>
        <dbReference type="ARBA" id="ARBA00022695"/>
    </source>
</evidence>
<dbReference type="CDD" id="cd00303">
    <property type="entry name" value="retropepsin_like"/>
    <property type="match status" value="1"/>
</dbReference>
<dbReference type="Gene3D" id="3.10.20.370">
    <property type="match status" value="1"/>
</dbReference>
<dbReference type="PROSITE" id="PS50994">
    <property type="entry name" value="INTEGRASE"/>
    <property type="match status" value="1"/>
</dbReference>
<dbReference type="InterPro" id="IPR043128">
    <property type="entry name" value="Rev_trsase/Diguanyl_cyclase"/>
</dbReference>
<dbReference type="Gene3D" id="2.40.70.10">
    <property type="entry name" value="Acid Proteases"/>
    <property type="match status" value="1"/>
</dbReference>
<dbReference type="Gene3D" id="2.40.50.40">
    <property type="match status" value="1"/>
</dbReference>
<organism evidence="21">
    <name type="scientific">Fagus sylvatica</name>
    <name type="common">Beechnut</name>
    <dbReference type="NCBI Taxonomy" id="28930"/>
    <lineage>
        <taxon>Eukaryota</taxon>
        <taxon>Viridiplantae</taxon>
        <taxon>Streptophyta</taxon>
        <taxon>Embryophyta</taxon>
        <taxon>Tracheophyta</taxon>
        <taxon>Spermatophyta</taxon>
        <taxon>Magnoliopsida</taxon>
        <taxon>eudicotyledons</taxon>
        <taxon>Gunneridae</taxon>
        <taxon>Pentapetalae</taxon>
        <taxon>rosids</taxon>
        <taxon>fabids</taxon>
        <taxon>Fagales</taxon>
        <taxon>Fagaceae</taxon>
        <taxon>Fagus</taxon>
    </lineage>
</organism>
<keyword evidence="4" id="KW-0548">Nucleotidyltransferase</keyword>
<dbReference type="GO" id="GO:0006310">
    <property type="term" value="P:DNA recombination"/>
    <property type="evidence" value="ECO:0007669"/>
    <property type="project" value="UniProtKB-KW"/>
</dbReference>
<evidence type="ECO:0000259" key="19">
    <source>
        <dbReference type="PROSITE" id="PS50878"/>
    </source>
</evidence>
<evidence type="ECO:0000256" key="17">
    <source>
        <dbReference type="SAM" id="MobiDB-lite"/>
    </source>
</evidence>
<feature type="compositionally biased region" description="Polar residues" evidence="17">
    <location>
        <begin position="65"/>
        <end position="79"/>
    </location>
</feature>
<dbReference type="SUPFAM" id="SSF56672">
    <property type="entry name" value="DNA/RNA polymerases"/>
    <property type="match status" value="1"/>
</dbReference>
<dbReference type="GO" id="GO:0006508">
    <property type="term" value="P:proteolysis"/>
    <property type="evidence" value="ECO:0007669"/>
    <property type="project" value="UniProtKB-KW"/>
</dbReference>
<proteinExistence type="predicted"/>
<feature type="region of interest" description="Disordered" evidence="17">
    <location>
        <begin position="51"/>
        <end position="79"/>
    </location>
</feature>
<dbReference type="GO" id="GO:0003887">
    <property type="term" value="F:DNA-directed DNA polymerase activity"/>
    <property type="evidence" value="ECO:0007669"/>
    <property type="project" value="UniProtKB-KW"/>
</dbReference>
<dbReference type="InterPro" id="IPR050951">
    <property type="entry name" value="Retrovirus_Pol_polyprotein"/>
</dbReference>